<name>A0A327KIJ2_9BRAD</name>
<feature type="transmembrane region" description="Helical" evidence="1">
    <location>
        <begin position="389"/>
        <end position="407"/>
    </location>
</feature>
<evidence type="ECO:0000259" key="2">
    <source>
        <dbReference type="Pfam" id="PF01970"/>
    </source>
</evidence>
<evidence type="ECO:0000313" key="4">
    <source>
        <dbReference type="Proteomes" id="UP000249130"/>
    </source>
</evidence>
<sequence>MPDLLANIAMGFGVAATWQNLGLCLFGCVVGTAIGVLPGIGPLTTMALILPVTFWLQPVGALIMLAGVFYGAQYGGSTTAILVKIPGETSSVVTILDGHAMAQQGRAGPALAIAALGSLFAGTVVTLLIAVAGPPLASVALMFQSADYVSVMLLGLVSAVVLAHGSVLKAVGMIVLGVLFGLVGTDVSTGDYRLTGGLDVLFDGIGFVPLSMGLFGLAEIMTNLEGKEPARPVATRIRDVLPSRADLWRCLPSMIRGTIVGTVFGILPGGGPTIAAFSAYSLEKKVSRTPERFGKGAIEGVAAPETANNAAAQACFIPMLSLGVPPNALMALMIGAMMVHGITPGPDIITKQPVLFWGLIASMWIGNAMLVVLNLPLIGVWVKLLQMPYGYLFPTILVFCCIGTYTLNSSPAEVLIMTAFGVVGYVFRKLDCEPAPLLLGLVLGPMLEENFRRAMVLSGGDWSIFVTRPLSLGFLLAAVALLVAVALPAIRKSREEAFRE</sequence>
<feature type="transmembrane region" description="Helical" evidence="1">
    <location>
        <begin position="47"/>
        <end position="70"/>
    </location>
</feature>
<dbReference type="Pfam" id="PF01970">
    <property type="entry name" value="TctA"/>
    <property type="match status" value="1"/>
</dbReference>
<feature type="transmembrane region" description="Helical" evidence="1">
    <location>
        <begin position="259"/>
        <end position="282"/>
    </location>
</feature>
<feature type="transmembrane region" description="Helical" evidence="1">
    <location>
        <begin position="110"/>
        <end position="133"/>
    </location>
</feature>
<dbReference type="AlphaFoldDB" id="A0A327KIJ2"/>
<keyword evidence="1" id="KW-0812">Transmembrane</keyword>
<dbReference type="PANTHER" id="PTHR35342:SF5">
    <property type="entry name" value="TRICARBOXYLIC TRANSPORT PROTEIN"/>
    <property type="match status" value="1"/>
</dbReference>
<dbReference type="OrthoDB" id="7912266at2"/>
<feature type="transmembrane region" description="Helical" evidence="1">
    <location>
        <begin position="20"/>
        <end position="40"/>
    </location>
</feature>
<reference evidence="3 4" key="1">
    <citation type="submission" date="2017-07" db="EMBL/GenBank/DDBJ databases">
        <title>Draft Genome Sequences of Select Purple Nonsulfur Bacteria.</title>
        <authorList>
            <person name="Lasarre B."/>
            <person name="Mckinlay J.B."/>
        </authorList>
    </citation>
    <scope>NUCLEOTIDE SEQUENCE [LARGE SCALE GENOMIC DNA]</scope>
    <source>
        <strain evidence="3 4">DSM 5909</strain>
    </source>
</reference>
<feature type="transmembrane region" description="Helical" evidence="1">
    <location>
        <begin position="470"/>
        <end position="490"/>
    </location>
</feature>
<feature type="transmembrane region" description="Helical" evidence="1">
    <location>
        <begin position="200"/>
        <end position="218"/>
    </location>
</feature>
<feature type="transmembrane region" description="Helical" evidence="1">
    <location>
        <begin position="354"/>
        <end position="377"/>
    </location>
</feature>
<keyword evidence="1" id="KW-1133">Transmembrane helix</keyword>
<evidence type="ECO:0000313" key="3">
    <source>
        <dbReference type="EMBL" id="RAI37914.1"/>
    </source>
</evidence>
<protein>
    <recommendedName>
        <fullName evidence="2">DUF112 domain-containing protein</fullName>
    </recommendedName>
</protein>
<dbReference type="PANTHER" id="PTHR35342">
    <property type="entry name" value="TRICARBOXYLIC TRANSPORT PROTEIN"/>
    <property type="match status" value="1"/>
</dbReference>
<feature type="domain" description="DUF112" evidence="2">
    <location>
        <begin position="21"/>
        <end position="439"/>
    </location>
</feature>
<feature type="transmembrane region" description="Helical" evidence="1">
    <location>
        <begin position="170"/>
        <end position="188"/>
    </location>
</feature>
<comment type="caution">
    <text evidence="3">The sequence shown here is derived from an EMBL/GenBank/DDBJ whole genome shotgun (WGS) entry which is preliminary data.</text>
</comment>
<evidence type="ECO:0000256" key="1">
    <source>
        <dbReference type="SAM" id="Phobius"/>
    </source>
</evidence>
<dbReference type="InterPro" id="IPR002823">
    <property type="entry name" value="DUF112_TM"/>
</dbReference>
<gene>
    <name evidence="3" type="ORF">CH341_28800</name>
</gene>
<keyword evidence="1" id="KW-0472">Membrane</keyword>
<organism evidence="3 4">
    <name type="scientific">Rhodoplanes roseus</name>
    <dbReference type="NCBI Taxonomy" id="29409"/>
    <lineage>
        <taxon>Bacteria</taxon>
        <taxon>Pseudomonadati</taxon>
        <taxon>Pseudomonadota</taxon>
        <taxon>Alphaproteobacteria</taxon>
        <taxon>Hyphomicrobiales</taxon>
        <taxon>Nitrobacteraceae</taxon>
        <taxon>Rhodoplanes</taxon>
    </lineage>
</organism>
<dbReference type="RefSeq" id="WP_111422726.1">
    <property type="nucleotide sequence ID" value="NZ_NPEX01000402.1"/>
</dbReference>
<feature type="transmembrane region" description="Helical" evidence="1">
    <location>
        <begin position="322"/>
        <end position="342"/>
    </location>
</feature>
<dbReference type="Proteomes" id="UP000249130">
    <property type="component" value="Unassembled WGS sequence"/>
</dbReference>
<proteinExistence type="predicted"/>
<dbReference type="EMBL" id="NPEX01000402">
    <property type="protein sequence ID" value="RAI37914.1"/>
    <property type="molecule type" value="Genomic_DNA"/>
</dbReference>
<accession>A0A327KIJ2</accession>
<keyword evidence="4" id="KW-1185">Reference proteome</keyword>